<feature type="transmembrane region" description="Helical" evidence="6">
    <location>
        <begin position="494"/>
        <end position="512"/>
    </location>
</feature>
<dbReference type="GO" id="GO:0004930">
    <property type="term" value="F:G protein-coupled receptor activity"/>
    <property type="evidence" value="ECO:0007669"/>
    <property type="project" value="TreeGrafter"/>
</dbReference>
<feature type="transmembrane region" description="Helical" evidence="6">
    <location>
        <begin position="423"/>
        <end position="446"/>
    </location>
</feature>
<comment type="subcellular location">
    <subcellularLocation>
        <location evidence="1">Membrane</location>
        <topology evidence="1">Multi-pass membrane protein</topology>
    </subcellularLocation>
</comment>
<sequence>MARLVGLLSVLLSYTSTTVNIPTPQPQQKYRHLRPLIAKLATSIVLLSAIHTASGQTQDETNKQPPSNSSSAADKLAITGQVFDIITVILSFIILAVMGFVFYVRRDIALRSSFRLSGSIAIANIIFGITQFLYLNNKYMESKSKSPASLRLIIWFMAASNMASLFLISCIATQLFLTFVTNRYRLALGLHKLYEIISWTMAFILTHPILYIGDTITWNSRLHRHELTGKSHVIDAINWLFYRVPIIFGVVYCFAMSGLVATSLRPVQKRAQTIYNKHSGSPSQGLSGRGGNANGHRALYHGTSLMVDRGGPAGIQAQIQKQMMYQQKQQQERNHRGNGSPTYLMSPSDGLDSSTTLNSYSNHENTKYENGNGKLPITPTTTTTTTRAMGPNGGGVRGIDMSTMITWTTWWYHRQLKFAIVRVMTYPLIPLLTQMFPLIISCLIPATKTPISPLTLGESSKISPALYVGSMIPLSLVGIINFVQFLLNPVFDPIWSWLKACGYFDLFIPYIYSNNNGELRQLQIRKYQRRNLRFGFKPPFPWSTRLRSMSSGDGAISNRPITMNDNIGNDIHARGRYHNTQLNSAATSFYGNNIRPNVFSSYHHKHQRHIPTESPESTMSDLNELLSAYHTSIATPSDLVGHLSTLEFLELMDMSPFQIQSAIFSHIFTKYRNEFNPNNNDNDDEIMQELDNNYCDEVTKRNTWTKSVITHSSSDSTASSESEIERLARAFRASLMI</sequence>
<gene>
    <name evidence="8" type="ORF">H4219_002865</name>
</gene>
<evidence type="ECO:0000313" key="9">
    <source>
        <dbReference type="Proteomes" id="UP001150538"/>
    </source>
</evidence>
<dbReference type="GO" id="GO:0007189">
    <property type="term" value="P:adenylate cyclase-activating G protein-coupled receptor signaling pathway"/>
    <property type="evidence" value="ECO:0007669"/>
    <property type="project" value="TreeGrafter"/>
</dbReference>
<dbReference type="PANTHER" id="PTHR23112">
    <property type="entry name" value="G PROTEIN-COUPLED RECEPTOR 157-RELATED"/>
    <property type="match status" value="1"/>
</dbReference>
<keyword evidence="4 6" id="KW-0472">Membrane</keyword>
<dbReference type="GO" id="GO:0005886">
    <property type="term" value="C:plasma membrane"/>
    <property type="evidence" value="ECO:0007669"/>
    <property type="project" value="TreeGrafter"/>
</dbReference>
<name>A0A9W8DTH9_9FUNG</name>
<feature type="transmembrane region" description="Helical" evidence="6">
    <location>
        <begin position="240"/>
        <end position="261"/>
    </location>
</feature>
<dbReference type="Proteomes" id="UP001150538">
    <property type="component" value="Unassembled WGS sequence"/>
</dbReference>
<evidence type="ECO:0000256" key="2">
    <source>
        <dbReference type="ARBA" id="ARBA00022692"/>
    </source>
</evidence>
<feature type="chain" id="PRO_5040879118" evidence="7">
    <location>
        <begin position="18"/>
        <end position="737"/>
    </location>
</feature>
<feature type="signal peptide" evidence="7">
    <location>
        <begin position="1"/>
        <end position="17"/>
    </location>
</feature>
<organism evidence="8 9">
    <name type="scientific">Mycoemilia scoparia</name>
    <dbReference type="NCBI Taxonomy" id="417184"/>
    <lineage>
        <taxon>Eukaryota</taxon>
        <taxon>Fungi</taxon>
        <taxon>Fungi incertae sedis</taxon>
        <taxon>Zoopagomycota</taxon>
        <taxon>Kickxellomycotina</taxon>
        <taxon>Kickxellomycetes</taxon>
        <taxon>Kickxellales</taxon>
        <taxon>Kickxellaceae</taxon>
        <taxon>Mycoemilia</taxon>
    </lineage>
</organism>
<reference evidence="8" key="1">
    <citation type="submission" date="2022-07" db="EMBL/GenBank/DDBJ databases">
        <title>Phylogenomic reconstructions and comparative analyses of Kickxellomycotina fungi.</title>
        <authorList>
            <person name="Reynolds N.K."/>
            <person name="Stajich J.E."/>
            <person name="Barry K."/>
            <person name="Grigoriev I.V."/>
            <person name="Crous P."/>
            <person name="Smith M.E."/>
        </authorList>
    </citation>
    <scope>NUCLEOTIDE SEQUENCE</scope>
    <source>
        <strain evidence="8">NBRC 100468</strain>
    </source>
</reference>
<feature type="transmembrane region" description="Helical" evidence="6">
    <location>
        <begin position="193"/>
        <end position="213"/>
    </location>
</feature>
<feature type="transmembrane region" description="Helical" evidence="6">
    <location>
        <begin position="85"/>
        <end position="104"/>
    </location>
</feature>
<keyword evidence="2 6" id="KW-0812">Transmembrane</keyword>
<evidence type="ECO:0000256" key="6">
    <source>
        <dbReference type="SAM" id="Phobius"/>
    </source>
</evidence>
<keyword evidence="3 6" id="KW-1133">Transmembrane helix</keyword>
<keyword evidence="7" id="KW-0732">Signal</keyword>
<evidence type="ECO:0000256" key="1">
    <source>
        <dbReference type="ARBA" id="ARBA00004141"/>
    </source>
</evidence>
<feature type="transmembrane region" description="Helical" evidence="6">
    <location>
        <begin position="466"/>
        <end position="487"/>
    </location>
</feature>
<dbReference type="AlphaFoldDB" id="A0A9W8DTH9"/>
<evidence type="ECO:0000256" key="4">
    <source>
        <dbReference type="ARBA" id="ARBA00023136"/>
    </source>
</evidence>
<feature type="transmembrane region" description="Helical" evidence="6">
    <location>
        <begin position="154"/>
        <end position="181"/>
    </location>
</feature>
<comment type="caution">
    <text evidence="8">The sequence shown here is derived from an EMBL/GenBank/DDBJ whole genome shotgun (WGS) entry which is preliminary data.</text>
</comment>
<dbReference type="PANTHER" id="PTHR23112:SF0">
    <property type="entry name" value="TRANSMEMBRANE PROTEIN 116"/>
    <property type="match status" value="1"/>
</dbReference>
<evidence type="ECO:0000256" key="5">
    <source>
        <dbReference type="SAM" id="MobiDB-lite"/>
    </source>
</evidence>
<evidence type="ECO:0000256" key="3">
    <source>
        <dbReference type="ARBA" id="ARBA00022989"/>
    </source>
</evidence>
<evidence type="ECO:0000313" key="8">
    <source>
        <dbReference type="EMBL" id="KAJ1918037.1"/>
    </source>
</evidence>
<evidence type="ECO:0000256" key="7">
    <source>
        <dbReference type="SAM" id="SignalP"/>
    </source>
</evidence>
<proteinExistence type="predicted"/>
<accession>A0A9W8DTH9</accession>
<dbReference type="EMBL" id="JANBPU010000055">
    <property type="protein sequence ID" value="KAJ1918037.1"/>
    <property type="molecule type" value="Genomic_DNA"/>
</dbReference>
<protein>
    <submittedName>
        <fullName evidence="8">Uncharacterized protein</fullName>
    </submittedName>
</protein>
<feature type="transmembrane region" description="Helical" evidence="6">
    <location>
        <begin position="116"/>
        <end position="134"/>
    </location>
</feature>
<feature type="region of interest" description="Disordered" evidence="5">
    <location>
        <begin position="365"/>
        <end position="393"/>
    </location>
</feature>
<keyword evidence="9" id="KW-1185">Reference proteome</keyword>
<dbReference type="OrthoDB" id="3251871at2759"/>